<keyword evidence="2" id="KW-1185">Reference proteome</keyword>
<name>A0ACB8X5L3_9TELE</name>
<dbReference type="Proteomes" id="UP000831701">
    <property type="component" value="Chromosome 2"/>
</dbReference>
<dbReference type="EMBL" id="CM041532">
    <property type="protein sequence ID" value="KAI3375575.1"/>
    <property type="molecule type" value="Genomic_DNA"/>
</dbReference>
<evidence type="ECO:0000313" key="1">
    <source>
        <dbReference type="EMBL" id="KAI3375575.1"/>
    </source>
</evidence>
<sequence>MTSLGVIKKVEEPTEWVNSMVCVTKQSGDLRVCMDPKDLNANIKREHYQIPTRDEITSEMAGAKFFSKLDASQGFWQMKLHEDSTKYCTFNTPFGRYSFQRMPFGITSAPEVFHRTMEHIIEGIKGVRVYIDDIVLWGSTLEQHNERLIKVVQRIQHYGLKLNRAKCQFGVKEIAFLGDKLSGAGVKPDRSKVKAILEMPQAKDKKGVLRVLGMINFIGKFIPNLSSKTVHLRKLLHDKCEFKWTDDHEQEWAQLKTTLTTEPVLMFFDPSKKTKISTDSSKNGIGAVLLQSDKEDWRPVAYASRTMTTAECRHAQIEKECLGLVYGFEKFHSYVYGLPTFVAETDHKPVSSHHQEKSQ</sequence>
<accession>A0ACB8X5L3</accession>
<organism evidence="1 2">
    <name type="scientific">Scortum barcoo</name>
    <name type="common">barcoo grunter</name>
    <dbReference type="NCBI Taxonomy" id="214431"/>
    <lineage>
        <taxon>Eukaryota</taxon>
        <taxon>Metazoa</taxon>
        <taxon>Chordata</taxon>
        <taxon>Craniata</taxon>
        <taxon>Vertebrata</taxon>
        <taxon>Euteleostomi</taxon>
        <taxon>Actinopterygii</taxon>
        <taxon>Neopterygii</taxon>
        <taxon>Teleostei</taxon>
        <taxon>Neoteleostei</taxon>
        <taxon>Acanthomorphata</taxon>
        <taxon>Eupercaria</taxon>
        <taxon>Centrarchiformes</taxon>
        <taxon>Terapontoidei</taxon>
        <taxon>Terapontidae</taxon>
        <taxon>Scortum</taxon>
    </lineage>
</organism>
<comment type="caution">
    <text evidence="1">The sequence shown here is derived from an EMBL/GenBank/DDBJ whole genome shotgun (WGS) entry which is preliminary data.</text>
</comment>
<proteinExistence type="predicted"/>
<evidence type="ECO:0000313" key="2">
    <source>
        <dbReference type="Proteomes" id="UP000831701"/>
    </source>
</evidence>
<gene>
    <name evidence="1" type="ORF">L3Q82_003705</name>
</gene>
<protein>
    <submittedName>
        <fullName evidence="1">Uncharacterized protein</fullName>
    </submittedName>
</protein>
<reference evidence="1" key="1">
    <citation type="submission" date="2022-04" db="EMBL/GenBank/DDBJ databases">
        <title>Jade perch genome.</title>
        <authorList>
            <person name="Chao B."/>
        </authorList>
    </citation>
    <scope>NUCLEOTIDE SEQUENCE</scope>
    <source>
        <strain evidence="1">CB-2022</strain>
    </source>
</reference>